<dbReference type="InterPro" id="IPR003115">
    <property type="entry name" value="ParB_N"/>
</dbReference>
<dbReference type="GO" id="GO:0007059">
    <property type="term" value="P:chromosome segregation"/>
    <property type="evidence" value="ECO:0007669"/>
    <property type="project" value="TreeGrafter"/>
</dbReference>
<dbReference type="InterPro" id="IPR036086">
    <property type="entry name" value="ParB/Sulfiredoxin_sf"/>
</dbReference>
<dbReference type="GO" id="GO:0005694">
    <property type="term" value="C:chromosome"/>
    <property type="evidence" value="ECO:0007669"/>
    <property type="project" value="TreeGrafter"/>
</dbReference>
<dbReference type="PANTHER" id="PTHR33375">
    <property type="entry name" value="CHROMOSOME-PARTITIONING PROTEIN PARB-RELATED"/>
    <property type="match status" value="1"/>
</dbReference>
<evidence type="ECO:0000259" key="1">
    <source>
        <dbReference type="SMART" id="SM00470"/>
    </source>
</evidence>
<keyword evidence="3" id="KW-1185">Reference proteome</keyword>
<gene>
    <name evidence="2" type="ORF">SAMN02983003_3136</name>
</gene>
<accession>A0A1K2I2I1</accession>
<dbReference type="AlphaFoldDB" id="A0A1K2I2I1"/>
<dbReference type="SUPFAM" id="SSF110849">
    <property type="entry name" value="ParB/Sulfiredoxin"/>
    <property type="match status" value="1"/>
</dbReference>
<dbReference type="RefSeq" id="WP_072345197.1">
    <property type="nucleotide sequence ID" value="NZ_FPKU01000003.1"/>
</dbReference>
<dbReference type="PANTHER" id="PTHR33375:SF1">
    <property type="entry name" value="CHROMOSOME-PARTITIONING PROTEIN PARB-RELATED"/>
    <property type="match status" value="1"/>
</dbReference>
<dbReference type="Pfam" id="PF02195">
    <property type="entry name" value="ParB_N"/>
    <property type="match status" value="1"/>
</dbReference>
<reference evidence="2 3" key="1">
    <citation type="submission" date="2016-11" db="EMBL/GenBank/DDBJ databases">
        <authorList>
            <person name="Jaros S."/>
            <person name="Januszkiewicz K."/>
            <person name="Wedrychowicz H."/>
        </authorList>
    </citation>
    <scope>NUCLEOTIDE SEQUENCE [LARGE SCALE GENOMIC DNA]</scope>
    <source>
        <strain evidence="2 3">ATCC 23634</strain>
    </source>
</reference>
<dbReference type="SMART" id="SM00470">
    <property type="entry name" value="ParB"/>
    <property type="match status" value="1"/>
</dbReference>
<dbReference type="Proteomes" id="UP000183447">
    <property type="component" value="Unassembled WGS sequence"/>
</dbReference>
<dbReference type="STRING" id="665118.SAMN02983003_3136"/>
<organism evidence="2 3">
    <name type="scientific">Devosia enhydra</name>
    <dbReference type="NCBI Taxonomy" id="665118"/>
    <lineage>
        <taxon>Bacteria</taxon>
        <taxon>Pseudomonadati</taxon>
        <taxon>Pseudomonadota</taxon>
        <taxon>Alphaproteobacteria</taxon>
        <taxon>Hyphomicrobiales</taxon>
        <taxon>Devosiaceae</taxon>
        <taxon>Devosia</taxon>
    </lineage>
</organism>
<feature type="domain" description="ParB-like N-terminal" evidence="1">
    <location>
        <begin position="10"/>
        <end position="101"/>
    </location>
</feature>
<sequence>MTESHLAEHRAVKIALIDVPSGRRALDPNWVEALAEDFKARGQRTPIELLQTGERYRLVTGGHRLAARLRNGDVTIDAIVKQWADFASEAEVKLAEIVENFMRRELSVLDRAFDVAAWRELFEAVKGTVQRGGDRKSSKFKSATLIGDDAMELASDRFAANFTVAAQKALGLSRDAVFRALKIARIGESIRQRIALHPIADNQSELLSLVAETPARQNAIVDRLLAGAVSVSDAIAILDNLPTPAPRMPWERMSEGFSRLKPAEQERFFEAHEDAIRLWMASR</sequence>
<dbReference type="Gene3D" id="1.10.10.2830">
    <property type="match status" value="1"/>
</dbReference>
<dbReference type="EMBL" id="FPKU01000003">
    <property type="protein sequence ID" value="SFZ85964.1"/>
    <property type="molecule type" value="Genomic_DNA"/>
</dbReference>
<proteinExistence type="predicted"/>
<name>A0A1K2I2I1_9HYPH</name>
<dbReference type="Gene3D" id="3.90.1530.30">
    <property type="match status" value="1"/>
</dbReference>
<protein>
    <submittedName>
        <fullName evidence="2">Chromosome partitioning protein, ParB family</fullName>
    </submittedName>
</protein>
<dbReference type="InterPro" id="IPR050336">
    <property type="entry name" value="Chromosome_partition/occlusion"/>
</dbReference>
<evidence type="ECO:0000313" key="2">
    <source>
        <dbReference type="EMBL" id="SFZ85964.1"/>
    </source>
</evidence>
<evidence type="ECO:0000313" key="3">
    <source>
        <dbReference type="Proteomes" id="UP000183447"/>
    </source>
</evidence>